<feature type="transmembrane region" description="Helical" evidence="1">
    <location>
        <begin position="45"/>
        <end position="69"/>
    </location>
</feature>
<proteinExistence type="predicted"/>
<sequence length="108" mass="12372">MKRNKIKESLAIVILLPIITALNLLFVFTRGWIIDYNAYHNTIPLWLTLFLALNVAVLVQYIVVIVYGFKLPNKTGAILMCTGFFSFVIAYVGCIMVYIELRNNEELI</sequence>
<reference evidence="2" key="1">
    <citation type="submission" date="2019-11" db="EMBL/GenBank/DDBJ databases">
        <title>Draft genome sequence of Mycoplasma hominis strain MH-1.</title>
        <authorList>
            <person name="Ruan Z."/>
            <person name="Zhang J."/>
            <person name="Xie X."/>
        </authorList>
    </citation>
    <scope>NUCLEOTIDE SEQUENCE</scope>
    <source>
        <strain evidence="2">MH-1</strain>
    </source>
</reference>
<accession>A0A6A8Q1S4</accession>
<gene>
    <name evidence="2" type="ORF">GLX26_01845</name>
</gene>
<dbReference type="RefSeq" id="WP_160331753.1">
    <property type="nucleotide sequence ID" value="NZ_CP055150.1"/>
</dbReference>
<evidence type="ECO:0000313" key="2">
    <source>
        <dbReference type="EMBL" id="MTH75855.1"/>
    </source>
</evidence>
<keyword evidence="1" id="KW-0472">Membrane</keyword>
<dbReference type="AlphaFoldDB" id="A0A6A8Q1S4"/>
<comment type="caution">
    <text evidence="2">The sequence shown here is derived from an EMBL/GenBank/DDBJ whole genome shotgun (WGS) entry which is preliminary data.</text>
</comment>
<dbReference type="EMBL" id="WMLC01000025">
    <property type="protein sequence ID" value="MTH75855.1"/>
    <property type="molecule type" value="Genomic_DNA"/>
</dbReference>
<feature type="transmembrane region" description="Helical" evidence="1">
    <location>
        <begin position="76"/>
        <end position="99"/>
    </location>
</feature>
<keyword evidence="1" id="KW-0812">Transmembrane</keyword>
<organism evidence="2">
    <name type="scientific">Metamycoplasma hominis</name>
    <name type="common">Mycoplasma hominis</name>
    <dbReference type="NCBI Taxonomy" id="2098"/>
    <lineage>
        <taxon>Bacteria</taxon>
        <taxon>Bacillati</taxon>
        <taxon>Mycoplasmatota</taxon>
        <taxon>Mycoplasmoidales</taxon>
        <taxon>Metamycoplasmataceae</taxon>
        <taxon>Metamycoplasma</taxon>
    </lineage>
</organism>
<evidence type="ECO:0000256" key="1">
    <source>
        <dbReference type="SAM" id="Phobius"/>
    </source>
</evidence>
<protein>
    <submittedName>
        <fullName evidence="2">Uncharacterized protein</fullName>
    </submittedName>
</protein>
<keyword evidence="1" id="KW-1133">Transmembrane helix</keyword>
<name>A0A6A8Q1S4_METHO</name>
<feature type="transmembrane region" description="Helical" evidence="1">
    <location>
        <begin position="12"/>
        <end position="33"/>
    </location>
</feature>